<keyword evidence="6 13" id="KW-0863">Zinc-finger</keyword>
<dbReference type="InterPro" id="IPR057053">
    <property type="entry name" value="MYND_ZMYND11_ZMYD8"/>
</dbReference>
<dbReference type="Proteomes" id="UP000015101">
    <property type="component" value="Unassembled WGS sequence"/>
</dbReference>
<feature type="domain" description="MYND-type" evidence="17">
    <location>
        <begin position="591"/>
        <end position="626"/>
    </location>
</feature>
<dbReference type="FunFam" id="6.10.140.2220:FF:000002">
    <property type="entry name" value="Protein kinase C-binding protein 1 isoform C"/>
    <property type="match status" value="1"/>
</dbReference>
<evidence type="ECO:0000256" key="11">
    <source>
        <dbReference type="ARBA" id="ARBA00023163"/>
    </source>
</evidence>
<keyword evidence="14" id="KW-0175">Coiled coil</keyword>
<dbReference type="RefSeq" id="XP_009011899.1">
    <property type="nucleotide sequence ID" value="XM_009013651.1"/>
</dbReference>
<dbReference type="PROSITE" id="PS50812">
    <property type="entry name" value="PWWP"/>
    <property type="match status" value="1"/>
</dbReference>
<keyword evidence="12" id="KW-0539">Nucleus</keyword>
<evidence type="ECO:0000256" key="7">
    <source>
        <dbReference type="ARBA" id="ARBA00022833"/>
    </source>
</evidence>
<name>T1EET8_HELRO</name>
<reference evidence="20" key="3">
    <citation type="submission" date="2015-06" db="UniProtKB">
        <authorList>
            <consortium name="EnsemblMetazoa"/>
        </authorList>
    </citation>
    <scope>IDENTIFICATION</scope>
</reference>
<dbReference type="Gene3D" id="6.10.140.2220">
    <property type="match status" value="1"/>
</dbReference>
<evidence type="ECO:0000313" key="19">
    <source>
        <dbReference type="EMBL" id="ESO10085.1"/>
    </source>
</evidence>
<evidence type="ECO:0000256" key="4">
    <source>
        <dbReference type="ARBA" id="ARBA00022553"/>
    </source>
</evidence>
<keyword evidence="3" id="KW-0158">Chromosome</keyword>
<evidence type="ECO:0000313" key="20">
    <source>
        <dbReference type="EnsemblMetazoa" id="HelroP109431"/>
    </source>
</evidence>
<keyword evidence="9" id="KW-0805">Transcription regulation</keyword>
<protein>
    <recommendedName>
        <fullName evidence="22">MYND-type domain-containing protein</fullName>
    </recommendedName>
</protein>
<dbReference type="InterPro" id="IPR002893">
    <property type="entry name" value="Znf_MYND"/>
</dbReference>
<dbReference type="Gene3D" id="3.30.40.10">
    <property type="entry name" value="Zinc/RING finger domain, C3HC4 (zinc finger)"/>
    <property type="match status" value="1"/>
</dbReference>
<dbReference type="GO" id="GO:0003714">
    <property type="term" value="F:transcription corepressor activity"/>
    <property type="evidence" value="ECO:0007669"/>
    <property type="project" value="InterPro"/>
</dbReference>
<dbReference type="InterPro" id="IPR001487">
    <property type="entry name" value="Bromodomain"/>
</dbReference>
<reference evidence="21" key="1">
    <citation type="submission" date="2012-12" db="EMBL/GenBank/DDBJ databases">
        <authorList>
            <person name="Hellsten U."/>
            <person name="Grimwood J."/>
            <person name="Chapman J.A."/>
            <person name="Shapiro H."/>
            <person name="Aerts A."/>
            <person name="Otillar R.P."/>
            <person name="Terry A.Y."/>
            <person name="Boore J.L."/>
            <person name="Simakov O."/>
            <person name="Marletaz F."/>
            <person name="Cho S.-J."/>
            <person name="Edsinger-Gonzales E."/>
            <person name="Havlak P."/>
            <person name="Kuo D.-H."/>
            <person name="Larsson T."/>
            <person name="Lv J."/>
            <person name="Arendt D."/>
            <person name="Savage R."/>
            <person name="Osoegawa K."/>
            <person name="de Jong P."/>
            <person name="Lindberg D.R."/>
            <person name="Seaver E.C."/>
            <person name="Weisblat D.A."/>
            <person name="Putnam N.H."/>
            <person name="Grigoriev I.V."/>
            <person name="Rokhsar D.S."/>
        </authorList>
    </citation>
    <scope>NUCLEOTIDE SEQUENCE</scope>
</reference>
<dbReference type="SUPFAM" id="SSF47370">
    <property type="entry name" value="Bromodomain"/>
    <property type="match status" value="1"/>
</dbReference>
<dbReference type="GO" id="GO:0140006">
    <property type="term" value="F:histone H3 reader activity"/>
    <property type="evidence" value="ECO:0007669"/>
    <property type="project" value="UniProtKB-ARBA"/>
</dbReference>
<evidence type="ECO:0000259" key="18">
    <source>
        <dbReference type="PROSITE" id="PS52014"/>
    </source>
</evidence>
<dbReference type="OrthoDB" id="6272564at2759"/>
<dbReference type="Gene3D" id="1.20.920.10">
    <property type="entry name" value="Bromodomain-like"/>
    <property type="match status" value="1"/>
</dbReference>
<evidence type="ECO:0000256" key="9">
    <source>
        <dbReference type="ARBA" id="ARBA00023015"/>
    </source>
</evidence>
<dbReference type="EnsemblMetazoa" id="HelroT109431">
    <property type="protein sequence ID" value="HelroP109431"/>
    <property type="gene ID" value="HelroG109431"/>
</dbReference>
<dbReference type="eggNOG" id="KOG3612">
    <property type="taxonomic scope" value="Eukaryota"/>
</dbReference>
<evidence type="ECO:0000256" key="13">
    <source>
        <dbReference type="PROSITE-ProRule" id="PRU00134"/>
    </source>
</evidence>
<dbReference type="InterPro" id="IPR000313">
    <property type="entry name" value="PWWP_dom"/>
</dbReference>
<evidence type="ECO:0000256" key="3">
    <source>
        <dbReference type="ARBA" id="ARBA00022454"/>
    </source>
</evidence>
<dbReference type="CDD" id="cd20159">
    <property type="entry name" value="PWWP_BS69"/>
    <property type="match status" value="1"/>
</dbReference>
<dbReference type="SUPFAM" id="SSF57903">
    <property type="entry name" value="FYVE/PHD zinc finger"/>
    <property type="match status" value="1"/>
</dbReference>
<evidence type="ECO:0000256" key="12">
    <source>
        <dbReference type="ARBA" id="ARBA00023242"/>
    </source>
</evidence>
<dbReference type="OMA" id="QCHRVYH"/>
<sequence>MNQAICKRKSDPRILQKLWTVINNIRLQKQVANVERIVRSMVREYDIKSSEVEDQLQFGVEDELIVAYKAVSQKGSNAGLEQDGFRISSFEEVNEQEKPDHDWYCYDCHKGGEVLDCSECWRVYHEGCIHEELGDEPFVCSICKDVKKQTRMKRKELNKLLTFTVVRLKDKSKELHFFCGADQGLNRFVFFYMDLNMMQEKANNRKYKYLEQFYADALTILHNIFICYGDNGILPHLARVMIRDCKYDLDEIRQCKDCYFHSNAKPKDWFCQPCRPRHELVFAKQKGFSYWPAKVIKILPEGYDVRFFGSQHQRAVIPENNIKPIGTNQKSLALKRTMGFTKAMKELSRHQELLEQMGDQDEADDQSNGENDVDDDQDKDEPIEKMPKVHHKKFHKKRHSEQTSVSSSLKSNNRCSSLGQFEDNHMVTSSEDKVNTDHNTSNASLRSYKKLALGVRLPTKSTQTEASNFDFLDISSLLPNEPSSVACTGEPGKCECEVKNNRLMRELVEKLERKHQQDKKDALDELEKRLWKESSEEQQKALNRAMTSQQREIDRIQNQMEKLKEEHAEELKQLSIKHKKEISLAKKKQWCYHCEEEAMYHCCWNTSYCSIKCQQDHWHTEHKRMCRRKRN</sequence>
<dbReference type="InterPro" id="IPR047268">
    <property type="entry name" value="PWWP_BS69"/>
</dbReference>
<dbReference type="GO" id="GO:0009966">
    <property type="term" value="P:regulation of signal transduction"/>
    <property type="evidence" value="ECO:0000318"/>
    <property type="project" value="GO_Central"/>
</dbReference>
<dbReference type="GO" id="GO:0003677">
    <property type="term" value="F:DNA binding"/>
    <property type="evidence" value="ECO:0007669"/>
    <property type="project" value="InterPro"/>
</dbReference>
<dbReference type="InterPro" id="IPR048589">
    <property type="entry name" value="SAMD1-like_WH"/>
</dbReference>
<accession>T1EET8</accession>
<feature type="domain" description="PWWP" evidence="16">
    <location>
        <begin position="277"/>
        <end position="328"/>
    </location>
</feature>
<gene>
    <name evidence="20" type="primary">20195090</name>
    <name evidence="19" type="ORF">HELRODRAFT_109431</name>
</gene>
<keyword evidence="10" id="KW-0103">Bromodomain</keyword>
<evidence type="ECO:0000313" key="21">
    <source>
        <dbReference type="Proteomes" id="UP000015101"/>
    </source>
</evidence>
<organism evidence="20 21">
    <name type="scientific">Helobdella robusta</name>
    <name type="common">Californian leech</name>
    <dbReference type="NCBI Taxonomy" id="6412"/>
    <lineage>
        <taxon>Eukaryota</taxon>
        <taxon>Metazoa</taxon>
        <taxon>Spiralia</taxon>
        <taxon>Lophotrochozoa</taxon>
        <taxon>Annelida</taxon>
        <taxon>Clitellata</taxon>
        <taxon>Hirudinea</taxon>
        <taxon>Rhynchobdellida</taxon>
        <taxon>Glossiphoniidae</taxon>
        <taxon>Helobdella</taxon>
    </lineage>
</organism>
<dbReference type="GO" id="GO:0005694">
    <property type="term" value="C:chromosome"/>
    <property type="evidence" value="ECO:0007669"/>
    <property type="project" value="UniProtKB-SubCell"/>
</dbReference>
<keyword evidence="5" id="KW-0479">Metal-binding</keyword>
<dbReference type="InterPro" id="IPR013083">
    <property type="entry name" value="Znf_RING/FYVE/PHD"/>
</dbReference>
<reference evidence="19 21" key="2">
    <citation type="journal article" date="2013" name="Nature">
        <title>Insights into bilaterian evolution from three spiralian genomes.</title>
        <authorList>
            <person name="Simakov O."/>
            <person name="Marletaz F."/>
            <person name="Cho S.J."/>
            <person name="Edsinger-Gonzales E."/>
            <person name="Havlak P."/>
            <person name="Hellsten U."/>
            <person name="Kuo D.H."/>
            <person name="Larsson T."/>
            <person name="Lv J."/>
            <person name="Arendt D."/>
            <person name="Savage R."/>
            <person name="Osoegawa K."/>
            <person name="de Jong P."/>
            <person name="Grimwood J."/>
            <person name="Chapman J.A."/>
            <person name="Shapiro H."/>
            <person name="Aerts A."/>
            <person name="Otillar R.P."/>
            <person name="Terry A.Y."/>
            <person name="Boore J.L."/>
            <person name="Grigoriev I.V."/>
            <person name="Lindberg D.R."/>
            <person name="Seaver E.C."/>
            <person name="Weisblat D.A."/>
            <person name="Putnam N.H."/>
            <person name="Rokhsar D.S."/>
        </authorList>
    </citation>
    <scope>NUCLEOTIDE SEQUENCE</scope>
</reference>
<evidence type="ECO:0008006" key="22">
    <source>
        <dbReference type="Google" id="ProtNLM"/>
    </source>
</evidence>
<feature type="compositionally biased region" description="Acidic residues" evidence="15">
    <location>
        <begin position="359"/>
        <end position="379"/>
    </location>
</feature>
<dbReference type="PROSITE" id="PS01359">
    <property type="entry name" value="ZF_PHD_1"/>
    <property type="match status" value="1"/>
</dbReference>
<dbReference type="SUPFAM" id="SSF63748">
    <property type="entry name" value="Tudor/PWWP/MBT"/>
    <property type="match status" value="1"/>
</dbReference>
<dbReference type="SMART" id="SM00293">
    <property type="entry name" value="PWWP"/>
    <property type="match status" value="1"/>
</dbReference>
<evidence type="ECO:0000259" key="17">
    <source>
        <dbReference type="PROSITE" id="PS50865"/>
    </source>
</evidence>
<feature type="domain" description="SAMD1-like winged helix (WH)" evidence="18">
    <location>
        <begin position="6"/>
        <end position="82"/>
    </location>
</feature>
<evidence type="ECO:0000256" key="10">
    <source>
        <dbReference type="ARBA" id="ARBA00023117"/>
    </source>
</evidence>
<evidence type="ECO:0000256" key="14">
    <source>
        <dbReference type="SAM" id="Coils"/>
    </source>
</evidence>
<evidence type="ECO:0000256" key="2">
    <source>
        <dbReference type="ARBA" id="ARBA00004286"/>
    </source>
</evidence>
<evidence type="ECO:0000256" key="5">
    <source>
        <dbReference type="ARBA" id="ARBA00022723"/>
    </source>
</evidence>
<dbReference type="GeneID" id="20195090"/>
<dbReference type="Pfam" id="PF00439">
    <property type="entry name" value="Bromodomain"/>
    <property type="match status" value="1"/>
</dbReference>
<feature type="compositionally biased region" description="Basic residues" evidence="15">
    <location>
        <begin position="388"/>
        <end position="399"/>
    </location>
</feature>
<dbReference type="STRING" id="6412.T1EET8"/>
<dbReference type="KEGG" id="hro:HELRODRAFT_109431"/>
<dbReference type="HOGENOM" id="CLU_031462_2_0_1"/>
<evidence type="ECO:0000256" key="8">
    <source>
        <dbReference type="ARBA" id="ARBA00022853"/>
    </source>
</evidence>
<dbReference type="GO" id="GO:0005634">
    <property type="term" value="C:nucleus"/>
    <property type="evidence" value="ECO:0000318"/>
    <property type="project" value="GO_Central"/>
</dbReference>
<evidence type="ECO:0000259" key="16">
    <source>
        <dbReference type="PROSITE" id="PS50812"/>
    </source>
</evidence>
<dbReference type="InterPro" id="IPR019786">
    <property type="entry name" value="Zinc_finger_PHD-type_CS"/>
</dbReference>
<evidence type="ECO:0000256" key="6">
    <source>
        <dbReference type="ARBA" id="ARBA00022771"/>
    </source>
</evidence>
<dbReference type="InParanoid" id="T1EET8"/>
<dbReference type="PANTHER" id="PTHR46379">
    <property type="entry name" value="ZINC FINGER MYND DOMAIN-CONTAINING"/>
    <property type="match status" value="1"/>
</dbReference>
<feature type="compositionally biased region" description="Low complexity" evidence="15">
    <location>
        <begin position="404"/>
        <end position="418"/>
    </location>
</feature>
<dbReference type="EMBL" id="AMQM01002870">
    <property type="status" value="NOT_ANNOTATED_CDS"/>
    <property type="molecule type" value="Genomic_DNA"/>
</dbReference>
<dbReference type="Pfam" id="PF24324">
    <property type="entry name" value="MYND_ZMYND11_ZMYD8"/>
    <property type="match status" value="1"/>
</dbReference>
<dbReference type="InterPro" id="IPR011011">
    <property type="entry name" value="Znf_FYVE_PHD"/>
</dbReference>
<dbReference type="GO" id="GO:0008270">
    <property type="term" value="F:zinc ion binding"/>
    <property type="evidence" value="ECO:0007669"/>
    <property type="project" value="UniProtKB-KW"/>
</dbReference>
<evidence type="ECO:0000256" key="15">
    <source>
        <dbReference type="SAM" id="MobiDB-lite"/>
    </source>
</evidence>
<dbReference type="InterPro" id="IPR047269">
    <property type="entry name" value="ZMY11"/>
</dbReference>
<dbReference type="SUPFAM" id="SSF144232">
    <property type="entry name" value="HIT/MYND zinc finger-like"/>
    <property type="match status" value="1"/>
</dbReference>
<keyword evidence="8" id="KW-0156">Chromatin regulator</keyword>
<feature type="coiled-coil region" evidence="14">
    <location>
        <begin position="501"/>
        <end position="577"/>
    </location>
</feature>
<dbReference type="PROSITE" id="PS52014">
    <property type="entry name" value="SAMD1_WH"/>
    <property type="match status" value="1"/>
</dbReference>
<keyword evidence="11" id="KW-0804">Transcription</keyword>
<keyword evidence="21" id="KW-1185">Reference proteome</keyword>
<feature type="region of interest" description="Disordered" evidence="15">
    <location>
        <begin position="359"/>
        <end position="418"/>
    </location>
</feature>
<dbReference type="Pfam" id="PF00855">
    <property type="entry name" value="PWWP"/>
    <property type="match status" value="1"/>
</dbReference>
<proteinExistence type="predicted"/>
<dbReference type="InterPro" id="IPR036427">
    <property type="entry name" value="Bromodomain-like_sf"/>
</dbReference>
<dbReference type="PANTHER" id="PTHR46379:SF1">
    <property type="entry name" value="ZINC FINGER MYND DOMAIN-CONTAINING PROTEIN 11"/>
    <property type="match status" value="1"/>
</dbReference>
<dbReference type="Gene3D" id="2.30.30.140">
    <property type="match status" value="1"/>
</dbReference>
<dbReference type="EMBL" id="KB095905">
    <property type="protein sequence ID" value="ESO10085.1"/>
    <property type="molecule type" value="Genomic_DNA"/>
</dbReference>
<dbReference type="PROSITE" id="PS50865">
    <property type="entry name" value="ZF_MYND_2"/>
    <property type="match status" value="1"/>
</dbReference>
<dbReference type="PROSITE" id="PS01360">
    <property type="entry name" value="ZF_MYND_1"/>
    <property type="match status" value="1"/>
</dbReference>
<keyword evidence="4" id="KW-0597">Phosphoprotein</keyword>
<dbReference type="CTD" id="20195090"/>
<evidence type="ECO:0000256" key="1">
    <source>
        <dbReference type="ARBA" id="ARBA00004123"/>
    </source>
</evidence>
<comment type="subcellular location">
    <subcellularLocation>
        <location evidence="2">Chromosome</location>
    </subcellularLocation>
    <subcellularLocation>
        <location evidence="1">Nucleus</location>
    </subcellularLocation>
</comment>
<dbReference type="GO" id="GO:0034243">
    <property type="term" value="P:regulation of transcription elongation by RNA polymerase II"/>
    <property type="evidence" value="ECO:0000318"/>
    <property type="project" value="GO_Central"/>
</dbReference>
<keyword evidence="7" id="KW-0862">Zinc</keyword>
<dbReference type="AlphaFoldDB" id="T1EET8"/>